<dbReference type="Proteomes" id="UP000250078">
    <property type="component" value="Unassembled WGS sequence"/>
</dbReference>
<name>A0ACC8EQ33_9PEZI</name>
<feature type="non-terminal residue" evidence="1">
    <location>
        <position position="1"/>
    </location>
</feature>
<evidence type="ECO:0000313" key="2">
    <source>
        <dbReference type="Proteomes" id="UP000250078"/>
    </source>
</evidence>
<protein>
    <submittedName>
        <fullName evidence="1">Uncharacterized protein</fullName>
    </submittedName>
</protein>
<sequence length="60" mass="7169">PRLLILTINILSILAISDNLERVFLGGRYTISWERIKMEMDSLKRTECLKNWYRSEILSR</sequence>
<accession>A0ACC8EQ33</accession>
<gene>
    <name evidence="1" type="ORF">K441DRAFT_589017</name>
</gene>
<proteinExistence type="predicted"/>
<keyword evidence="2" id="KW-1185">Reference proteome</keyword>
<evidence type="ECO:0000313" key="1">
    <source>
        <dbReference type="EMBL" id="OCK88410.1"/>
    </source>
</evidence>
<dbReference type="EMBL" id="KV748243">
    <property type="protein sequence ID" value="OCK88410.1"/>
    <property type="molecule type" value="Genomic_DNA"/>
</dbReference>
<reference evidence="1 2" key="1">
    <citation type="journal article" date="2016" name="Nat. Commun.">
        <title>Ectomycorrhizal ecology is imprinted in the genome of the dominant symbiotic fungus Cenococcum geophilum.</title>
        <authorList>
            <consortium name="DOE Joint Genome Institute"/>
            <person name="Peter M."/>
            <person name="Kohler A."/>
            <person name="Ohm R.A."/>
            <person name="Kuo A."/>
            <person name="Krutzmann J."/>
            <person name="Morin E."/>
            <person name="Arend M."/>
            <person name="Barry K.W."/>
            <person name="Binder M."/>
            <person name="Choi C."/>
            <person name="Clum A."/>
            <person name="Copeland A."/>
            <person name="Grisel N."/>
            <person name="Haridas S."/>
            <person name="Kipfer T."/>
            <person name="LaButti K."/>
            <person name="Lindquist E."/>
            <person name="Lipzen A."/>
            <person name="Maire R."/>
            <person name="Meier B."/>
            <person name="Mihaltcheva S."/>
            <person name="Molinier V."/>
            <person name="Murat C."/>
            <person name="Poggeler S."/>
            <person name="Quandt C.A."/>
            <person name="Sperisen C."/>
            <person name="Tritt A."/>
            <person name="Tisserant E."/>
            <person name="Crous P.W."/>
            <person name="Henrissat B."/>
            <person name="Nehls U."/>
            <person name="Egli S."/>
            <person name="Spatafora J.W."/>
            <person name="Grigoriev I.V."/>
            <person name="Martin F.M."/>
        </authorList>
    </citation>
    <scope>NUCLEOTIDE SEQUENCE [LARGE SCALE GENOMIC DNA]</scope>
    <source>
        <strain evidence="1 2">1.58</strain>
    </source>
</reference>
<organism evidence="1 2">
    <name type="scientific">Cenococcum geophilum 1.58</name>
    <dbReference type="NCBI Taxonomy" id="794803"/>
    <lineage>
        <taxon>Eukaryota</taxon>
        <taxon>Fungi</taxon>
        <taxon>Dikarya</taxon>
        <taxon>Ascomycota</taxon>
        <taxon>Pezizomycotina</taxon>
        <taxon>Dothideomycetes</taxon>
        <taxon>Pleosporomycetidae</taxon>
        <taxon>Gloniales</taxon>
        <taxon>Gloniaceae</taxon>
        <taxon>Cenococcum</taxon>
    </lineage>
</organism>